<evidence type="ECO:0000256" key="2">
    <source>
        <dbReference type="SAM" id="Phobius"/>
    </source>
</evidence>
<feature type="transmembrane region" description="Helical" evidence="2">
    <location>
        <begin position="43"/>
        <end position="62"/>
    </location>
</feature>
<feature type="region of interest" description="Disordered" evidence="1">
    <location>
        <begin position="67"/>
        <end position="89"/>
    </location>
</feature>
<keyword evidence="2" id="KW-1133">Transmembrane helix</keyword>
<dbReference type="Pfam" id="PF07235">
    <property type="entry name" value="DUF1427"/>
    <property type="match status" value="1"/>
</dbReference>
<keyword evidence="2" id="KW-0812">Transmembrane</keyword>
<reference evidence="3 4" key="1">
    <citation type="submission" date="2016-12" db="EMBL/GenBank/DDBJ databases">
        <title>Genome Mining:The Detection of Biosynthetic Gene Clusters to Aid in the Expression of Curamycin A produced by Streptomyces sp. strain CZA14.</title>
        <authorList>
            <person name="Durrell K.A."/>
            <person name="Kirby B.M."/>
            <person name="Khan W."/>
            <person name="Mthethwa T."/>
            <person name="Le Roes-Hill M."/>
        </authorList>
    </citation>
    <scope>NUCLEOTIDE SEQUENCE [LARGE SCALE GENOMIC DNA]</scope>
    <source>
        <strain evidence="3 4">CZA14</strain>
    </source>
</reference>
<accession>A0ABX3Y9E7</accession>
<proteinExistence type="predicted"/>
<dbReference type="RefSeq" id="WP_086173128.1">
    <property type="nucleotide sequence ID" value="NZ_MRYD01000343.1"/>
</dbReference>
<dbReference type="InterPro" id="IPR020017">
    <property type="entry name" value="XapX_domain"/>
</dbReference>
<keyword evidence="4" id="KW-1185">Reference proteome</keyword>
<dbReference type="EMBL" id="MRYD01000343">
    <property type="protein sequence ID" value="OSZ56129.1"/>
    <property type="molecule type" value="Genomic_DNA"/>
</dbReference>
<feature type="compositionally biased region" description="Basic and acidic residues" evidence="1">
    <location>
        <begin position="79"/>
        <end position="89"/>
    </location>
</feature>
<keyword evidence="2" id="KW-0472">Membrane</keyword>
<evidence type="ECO:0000256" key="1">
    <source>
        <dbReference type="SAM" id="MobiDB-lite"/>
    </source>
</evidence>
<evidence type="ECO:0000313" key="3">
    <source>
        <dbReference type="EMBL" id="OSZ56129.1"/>
    </source>
</evidence>
<sequence>MNLTPGAARTPRAAAFPRAAAVSFAAGLLMGAVYWALDILSPAPPLLGLTGLLGIVAGERAARAARDRWRRPVPAVRDQGPDSEKGSPS</sequence>
<feature type="transmembrane region" description="Helical" evidence="2">
    <location>
        <begin position="19"/>
        <end position="37"/>
    </location>
</feature>
<evidence type="ECO:0000313" key="4">
    <source>
        <dbReference type="Proteomes" id="UP000194266"/>
    </source>
</evidence>
<organism evidence="3 4">
    <name type="scientific">Streptomyces pharetrae CZA14</name>
    <dbReference type="NCBI Taxonomy" id="1144883"/>
    <lineage>
        <taxon>Bacteria</taxon>
        <taxon>Bacillati</taxon>
        <taxon>Actinomycetota</taxon>
        <taxon>Actinomycetes</taxon>
        <taxon>Kitasatosporales</taxon>
        <taxon>Streptomycetaceae</taxon>
        <taxon>Streptomyces</taxon>
    </lineage>
</organism>
<dbReference type="InterPro" id="IPR009872">
    <property type="entry name" value="DUF1427"/>
</dbReference>
<evidence type="ECO:0008006" key="5">
    <source>
        <dbReference type="Google" id="ProtNLM"/>
    </source>
</evidence>
<dbReference type="Proteomes" id="UP000194266">
    <property type="component" value="Unassembled WGS sequence"/>
</dbReference>
<name>A0ABX3Y9E7_9ACTN</name>
<protein>
    <recommendedName>
        <fullName evidence="5">XapX domain-containing protein</fullName>
    </recommendedName>
</protein>
<comment type="caution">
    <text evidence="3">The sequence shown here is derived from an EMBL/GenBank/DDBJ whole genome shotgun (WGS) entry which is preliminary data.</text>
</comment>
<gene>
    <name evidence="3" type="ORF">OQI_34685</name>
</gene>
<dbReference type="NCBIfam" id="TIGR03510">
    <property type="entry name" value="XapX"/>
    <property type="match status" value="1"/>
</dbReference>